<gene>
    <name evidence="6" type="ORF">D2T33_10630</name>
</gene>
<dbReference type="PROSITE" id="PS51077">
    <property type="entry name" value="HTH_ICLR"/>
    <property type="match status" value="1"/>
</dbReference>
<dbReference type="GO" id="GO:0003700">
    <property type="term" value="F:DNA-binding transcription factor activity"/>
    <property type="evidence" value="ECO:0007669"/>
    <property type="project" value="TreeGrafter"/>
</dbReference>
<dbReference type="InterPro" id="IPR050707">
    <property type="entry name" value="HTH_MetabolicPath_Reg"/>
</dbReference>
<dbReference type="PROSITE" id="PS51078">
    <property type="entry name" value="ICLR_ED"/>
    <property type="match status" value="1"/>
</dbReference>
<keyword evidence="1" id="KW-0805">Transcription regulation</keyword>
<evidence type="ECO:0000256" key="2">
    <source>
        <dbReference type="ARBA" id="ARBA00023125"/>
    </source>
</evidence>
<dbReference type="InterPro" id="IPR029016">
    <property type="entry name" value="GAF-like_dom_sf"/>
</dbReference>
<reference evidence="6 7" key="1">
    <citation type="submission" date="2019-01" db="EMBL/GenBank/DDBJ databases">
        <title>Sinorhodobacter populi sp. nov. isolated from the symptomatic bark tissue of Populus euramericana canker.</title>
        <authorList>
            <person name="Xu G."/>
        </authorList>
    </citation>
    <scope>NUCLEOTIDE SEQUENCE [LARGE SCALE GENOMIC DNA]</scope>
    <source>
        <strain evidence="6 7">2D-5</strain>
    </source>
</reference>
<keyword evidence="7" id="KW-1185">Reference proteome</keyword>
<evidence type="ECO:0000259" key="5">
    <source>
        <dbReference type="PROSITE" id="PS51078"/>
    </source>
</evidence>
<feature type="non-terminal residue" evidence="6">
    <location>
        <position position="268"/>
    </location>
</feature>
<dbReference type="Gene3D" id="1.10.10.10">
    <property type="entry name" value="Winged helix-like DNA-binding domain superfamily/Winged helix DNA-binding domain"/>
    <property type="match status" value="1"/>
</dbReference>
<dbReference type="GO" id="GO:0045892">
    <property type="term" value="P:negative regulation of DNA-templated transcription"/>
    <property type="evidence" value="ECO:0007669"/>
    <property type="project" value="TreeGrafter"/>
</dbReference>
<dbReference type="SUPFAM" id="SSF46785">
    <property type="entry name" value="Winged helix' DNA-binding domain"/>
    <property type="match status" value="1"/>
</dbReference>
<evidence type="ECO:0000259" key="4">
    <source>
        <dbReference type="PROSITE" id="PS51077"/>
    </source>
</evidence>
<sequence>MHELSTDLPEPWEADLSDAERSEKRLVPAVERAVAIMDLLADTPRPMGVSDIARDLGLPKSSVYGICETLTDLGLLRPGPSGYGPGPRPLRWSSAYLSRTSLVQEFRILVAQDAVLSGYTVTLSALDGANVVYLACQNADKPLGFTFQAGQHLPAVFTATGKAMLAALPEEDRRARLAGPWHPPFTRNSVPDVAAFEAQLPRWRALGYAIDNGEIREGMICLGAAVLNAAQKPLAGIAISLTSAEARPEVRETLGQLIANIAGRLGRA</sequence>
<dbReference type="Proteomes" id="UP000285710">
    <property type="component" value="Unassembled WGS sequence"/>
</dbReference>
<dbReference type="PANTHER" id="PTHR30136:SF24">
    <property type="entry name" value="HTH-TYPE TRANSCRIPTIONAL REPRESSOR ALLR"/>
    <property type="match status" value="1"/>
</dbReference>
<dbReference type="InterPro" id="IPR036390">
    <property type="entry name" value="WH_DNA-bd_sf"/>
</dbReference>
<evidence type="ECO:0000256" key="3">
    <source>
        <dbReference type="ARBA" id="ARBA00023163"/>
    </source>
</evidence>
<name>A0A443IVN1_9RHOB</name>
<keyword evidence="3" id="KW-0804">Transcription</keyword>
<dbReference type="Gene3D" id="3.30.450.40">
    <property type="match status" value="1"/>
</dbReference>
<evidence type="ECO:0000313" key="6">
    <source>
        <dbReference type="EMBL" id="RWR12130.1"/>
    </source>
</evidence>
<dbReference type="SMART" id="SM00346">
    <property type="entry name" value="HTH_ICLR"/>
    <property type="match status" value="1"/>
</dbReference>
<protein>
    <submittedName>
        <fullName evidence="6">IclR family transcriptional regulator</fullName>
    </submittedName>
</protein>
<dbReference type="SUPFAM" id="SSF55781">
    <property type="entry name" value="GAF domain-like"/>
    <property type="match status" value="1"/>
</dbReference>
<dbReference type="InterPro" id="IPR005471">
    <property type="entry name" value="Tscrpt_reg_IclR_N"/>
</dbReference>
<dbReference type="GO" id="GO:0003677">
    <property type="term" value="F:DNA binding"/>
    <property type="evidence" value="ECO:0007669"/>
    <property type="project" value="UniProtKB-KW"/>
</dbReference>
<feature type="domain" description="IclR-ED" evidence="5">
    <location>
        <begin position="88"/>
        <end position="268"/>
    </location>
</feature>
<dbReference type="PANTHER" id="PTHR30136">
    <property type="entry name" value="HELIX-TURN-HELIX TRANSCRIPTIONAL REGULATOR, ICLR FAMILY"/>
    <property type="match status" value="1"/>
</dbReference>
<dbReference type="InterPro" id="IPR036388">
    <property type="entry name" value="WH-like_DNA-bd_sf"/>
</dbReference>
<keyword evidence="2" id="KW-0238">DNA-binding</keyword>
<dbReference type="AlphaFoldDB" id="A0A443IVN1"/>
<proteinExistence type="predicted"/>
<evidence type="ECO:0000313" key="7">
    <source>
        <dbReference type="Proteomes" id="UP000285710"/>
    </source>
</evidence>
<dbReference type="Pfam" id="PF09339">
    <property type="entry name" value="HTH_IclR"/>
    <property type="match status" value="1"/>
</dbReference>
<feature type="domain" description="HTH iclR-type" evidence="4">
    <location>
        <begin position="27"/>
        <end position="87"/>
    </location>
</feature>
<accession>A0A443IVN1</accession>
<dbReference type="Pfam" id="PF01614">
    <property type="entry name" value="IclR_C"/>
    <property type="match status" value="1"/>
</dbReference>
<organism evidence="6 7">
    <name type="scientific">Paenirhodobacter populi</name>
    <dbReference type="NCBI Taxonomy" id="2306993"/>
    <lineage>
        <taxon>Bacteria</taxon>
        <taxon>Pseudomonadati</taxon>
        <taxon>Pseudomonadota</taxon>
        <taxon>Alphaproteobacteria</taxon>
        <taxon>Rhodobacterales</taxon>
        <taxon>Rhodobacter group</taxon>
        <taxon>Paenirhodobacter</taxon>
    </lineage>
</organism>
<comment type="caution">
    <text evidence="6">The sequence shown here is derived from an EMBL/GenBank/DDBJ whole genome shotgun (WGS) entry which is preliminary data.</text>
</comment>
<evidence type="ECO:0000256" key="1">
    <source>
        <dbReference type="ARBA" id="ARBA00023015"/>
    </source>
</evidence>
<reference evidence="6 7" key="2">
    <citation type="submission" date="2019-01" db="EMBL/GenBank/DDBJ databases">
        <authorList>
            <person name="Li Y."/>
        </authorList>
    </citation>
    <scope>NUCLEOTIDE SEQUENCE [LARGE SCALE GENOMIC DNA]</scope>
    <source>
        <strain evidence="6 7">2D-5</strain>
    </source>
</reference>
<dbReference type="InterPro" id="IPR014757">
    <property type="entry name" value="Tscrpt_reg_IclR_C"/>
</dbReference>
<dbReference type="EMBL" id="SAUW01000009">
    <property type="protein sequence ID" value="RWR12130.1"/>
    <property type="molecule type" value="Genomic_DNA"/>
</dbReference>